<dbReference type="EMBL" id="BMEQ01000004">
    <property type="protein sequence ID" value="GGG49816.1"/>
    <property type="molecule type" value="Genomic_DNA"/>
</dbReference>
<dbReference type="Proteomes" id="UP000638848">
    <property type="component" value="Unassembled WGS sequence"/>
</dbReference>
<protein>
    <submittedName>
        <fullName evidence="2">Uncharacterized protein</fullName>
    </submittedName>
</protein>
<feature type="transmembrane region" description="Helical" evidence="1">
    <location>
        <begin position="404"/>
        <end position="420"/>
    </location>
</feature>
<feature type="transmembrane region" description="Helical" evidence="1">
    <location>
        <begin position="212"/>
        <end position="234"/>
    </location>
</feature>
<feature type="transmembrane region" description="Helical" evidence="1">
    <location>
        <begin position="320"/>
        <end position="337"/>
    </location>
</feature>
<dbReference type="Pfam" id="PF20176">
    <property type="entry name" value="DUF6541"/>
    <property type="match status" value="1"/>
</dbReference>
<feature type="transmembrane region" description="Helical" evidence="1">
    <location>
        <begin position="36"/>
        <end position="57"/>
    </location>
</feature>
<keyword evidence="1" id="KW-0472">Membrane</keyword>
<accession>A0A917GKW6</accession>
<comment type="caution">
    <text evidence="2">The sequence shown here is derived from an EMBL/GenBank/DDBJ whole genome shotgun (WGS) entry which is preliminary data.</text>
</comment>
<organism evidence="2 3">
    <name type="scientific">Kocuria dechangensis</name>
    <dbReference type="NCBI Taxonomy" id="1176249"/>
    <lineage>
        <taxon>Bacteria</taxon>
        <taxon>Bacillati</taxon>
        <taxon>Actinomycetota</taxon>
        <taxon>Actinomycetes</taxon>
        <taxon>Micrococcales</taxon>
        <taxon>Micrococcaceae</taxon>
        <taxon>Kocuria</taxon>
    </lineage>
</organism>
<proteinExistence type="predicted"/>
<keyword evidence="1" id="KW-1133">Transmembrane helix</keyword>
<reference evidence="2" key="2">
    <citation type="submission" date="2020-09" db="EMBL/GenBank/DDBJ databases">
        <authorList>
            <person name="Sun Q."/>
            <person name="Zhou Y."/>
        </authorList>
    </citation>
    <scope>NUCLEOTIDE SEQUENCE</scope>
    <source>
        <strain evidence="2">CGMCC 1.12187</strain>
    </source>
</reference>
<feature type="transmembrane region" description="Helical" evidence="1">
    <location>
        <begin position="125"/>
        <end position="147"/>
    </location>
</feature>
<evidence type="ECO:0000313" key="2">
    <source>
        <dbReference type="EMBL" id="GGG49816.1"/>
    </source>
</evidence>
<reference evidence="2" key="1">
    <citation type="journal article" date="2014" name="Int. J. Syst. Evol. Microbiol.">
        <title>Complete genome sequence of Corynebacterium casei LMG S-19264T (=DSM 44701T), isolated from a smear-ripened cheese.</title>
        <authorList>
            <consortium name="US DOE Joint Genome Institute (JGI-PGF)"/>
            <person name="Walter F."/>
            <person name="Albersmeier A."/>
            <person name="Kalinowski J."/>
            <person name="Ruckert C."/>
        </authorList>
    </citation>
    <scope>NUCLEOTIDE SEQUENCE</scope>
    <source>
        <strain evidence="2">CGMCC 1.12187</strain>
    </source>
</reference>
<name>A0A917GKW6_9MICC</name>
<sequence length="684" mass="71378">MTWIEALPSYLLVAVLLILPGLLLTQAIGLRGLLRAAAAVPLTVAALAASAVLFGFAGVPWSALTVGAAVLLVSGVLFLLLRLPRLRARGAALAGEDDGAGGRGDGVPADGPMAAPGRSARATTAALWCAAVLGAGLVAHRLTLILVTPDAVSQTYDNNFHLNAVRYIVDTGRASSLTLGGLGATDPTFYPGAWHDAVALLVQTTGLPVLPVVNATTFVLAAGVWTLGSIFLVTRVLGDRPVTVVAAGLVLTCFPAFPYLLTFYGVLFPNLMSMVMIPLLLGLLAEATGLAVRDSGLGPAARWTTILAVVGAMGLAHPSSVLVCLLLLLLMLVVAWSRRARRPGAAWWTTALGAAGLVAYGLVLDRVWESARASRQASTWEPHVTAPQALGEALAGVNPRNPELTWGLVVLVLIGLAVLARTRSRWVVGGWAVLVWLYLTAAAQRDLDLRYDWTGVWYNDAQRLAALVPVLAVPVATAGAAAVAARAAAGLRGLAERRGGGTAQRLAASPAVQAGAGLLAVLLGFVVLQGAAMTHVVRLGDQHYGWSGYGSLLTPQELALLERLDQEVPEGDVVFGNPLTGTGLAYGIGGTDVLIPHPGLLPDDDGARLLVRHLDDMTTQPGVCEALAAHDVRWVLDFGDARVNPYAYFDTRGYDTLIPERGFELVDAEGPDAALYRITGCPGL</sequence>
<evidence type="ECO:0000313" key="3">
    <source>
        <dbReference type="Proteomes" id="UP000638848"/>
    </source>
</evidence>
<feature type="transmembrane region" description="Helical" evidence="1">
    <location>
        <begin position="241"/>
        <end position="261"/>
    </location>
</feature>
<feature type="transmembrane region" description="Helical" evidence="1">
    <location>
        <begin position="344"/>
        <end position="363"/>
    </location>
</feature>
<dbReference type="AlphaFoldDB" id="A0A917GKW6"/>
<dbReference type="RefSeq" id="WP_188534950.1">
    <property type="nucleotide sequence ID" value="NZ_BMEQ01000004.1"/>
</dbReference>
<feature type="transmembrane region" description="Helical" evidence="1">
    <location>
        <begin position="63"/>
        <end position="81"/>
    </location>
</feature>
<keyword evidence="3" id="KW-1185">Reference proteome</keyword>
<evidence type="ECO:0000256" key="1">
    <source>
        <dbReference type="SAM" id="Phobius"/>
    </source>
</evidence>
<feature type="transmembrane region" description="Helical" evidence="1">
    <location>
        <begin position="464"/>
        <end position="485"/>
    </location>
</feature>
<dbReference type="InterPro" id="IPR046671">
    <property type="entry name" value="DUF6541"/>
</dbReference>
<feature type="transmembrane region" description="Helical" evidence="1">
    <location>
        <begin position="6"/>
        <end position="24"/>
    </location>
</feature>
<gene>
    <name evidence="2" type="ORF">GCM10011374_10380</name>
</gene>
<feature type="transmembrane region" description="Helical" evidence="1">
    <location>
        <begin position="506"/>
        <end position="528"/>
    </location>
</feature>
<feature type="transmembrane region" description="Helical" evidence="1">
    <location>
        <begin position="427"/>
        <end position="444"/>
    </location>
</feature>
<keyword evidence="1" id="KW-0812">Transmembrane</keyword>